<accession>A0A364K634</accession>
<dbReference type="Pfam" id="PF06949">
    <property type="entry name" value="DUF1292"/>
    <property type="match status" value="1"/>
</dbReference>
<proteinExistence type="predicted"/>
<dbReference type="InterPro" id="IPR009711">
    <property type="entry name" value="UPF0473"/>
</dbReference>
<sequence>MMKMEPFDDMSVKEENILRDANGKGSYLIQQNDQGSVEYKILHELELNGQRYAIMQRKDDHPDEASLFRIHEQTVQEIEDETEWEKVAEAIDEAFYQDEGTIQH</sequence>
<gene>
    <name evidence="1" type="ORF">DL897_06765</name>
</gene>
<organism evidence="1 2">
    <name type="scientific">Thermoflavimicrobium daqui</name>
    <dbReference type="NCBI Taxonomy" id="2137476"/>
    <lineage>
        <taxon>Bacteria</taxon>
        <taxon>Bacillati</taxon>
        <taxon>Bacillota</taxon>
        <taxon>Bacilli</taxon>
        <taxon>Bacillales</taxon>
        <taxon>Thermoactinomycetaceae</taxon>
        <taxon>Thermoflavimicrobium</taxon>
    </lineage>
</organism>
<protein>
    <recommendedName>
        <fullName evidence="3">DUF1292 domain-containing protein</fullName>
    </recommendedName>
</protein>
<dbReference type="OrthoDB" id="2990381at2"/>
<dbReference type="AlphaFoldDB" id="A0A364K634"/>
<evidence type="ECO:0000313" key="1">
    <source>
        <dbReference type="EMBL" id="RAL25771.1"/>
    </source>
</evidence>
<evidence type="ECO:0008006" key="3">
    <source>
        <dbReference type="Google" id="ProtNLM"/>
    </source>
</evidence>
<keyword evidence="2" id="KW-1185">Reference proteome</keyword>
<comment type="caution">
    <text evidence="1">The sequence shown here is derived from an EMBL/GenBank/DDBJ whole genome shotgun (WGS) entry which is preliminary data.</text>
</comment>
<reference evidence="1 2" key="2">
    <citation type="submission" date="2018-06" db="EMBL/GenBank/DDBJ databases">
        <authorList>
            <person name="Zhirakovskaya E."/>
        </authorList>
    </citation>
    <scope>NUCLEOTIDE SEQUENCE [LARGE SCALE GENOMIC DNA]</scope>
    <source>
        <strain evidence="1 2">FBKL4.011</strain>
    </source>
</reference>
<name>A0A364K634_9BACL</name>
<reference evidence="1 2" key="1">
    <citation type="submission" date="2018-06" db="EMBL/GenBank/DDBJ databases">
        <title>Thermoflavimicrobium daqus sp. nov., a thermophilic microbe isolated from Moutai-flavour Daqu.</title>
        <authorList>
            <person name="Wang X."/>
            <person name="Zhou H."/>
        </authorList>
    </citation>
    <scope>NUCLEOTIDE SEQUENCE [LARGE SCALE GENOMIC DNA]</scope>
    <source>
        <strain evidence="1 2">FBKL4.011</strain>
    </source>
</reference>
<dbReference type="EMBL" id="QJKK01000003">
    <property type="protein sequence ID" value="RAL25771.1"/>
    <property type="molecule type" value="Genomic_DNA"/>
</dbReference>
<evidence type="ECO:0000313" key="2">
    <source>
        <dbReference type="Proteomes" id="UP000251213"/>
    </source>
</evidence>
<dbReference type="Proteomes" id="UP000251213">
    <property type="component" value="Unassembled WGS sequence"/>
</dbReference>